<dbReference type="GO" id="GO:0008320">
    <property type="term" value="F:protein transmembrane transporter activity"/>
    <property type="evidence" value="ECO:0007669"/>
    <property type="project" value="TreeGrafter"/>
</dbReference>
<keyword evidence="3" id="KW-0677">Repeat</keyword>
<dbReference type="AlphaFoldDB" id="A0AAW1N470"/>
<gene>
    <name evidence="12" type="ORF">QE152_g1978</name>
</gene>
<dbReference type="GO" id="GO:0030150">
    <property type="term" value="P:protein import into mitochondrial matrix"/>
    <property type="evidence" value="ECO:0007669"/>
    <property type="project" value="TreeGrafter"/>
</dbReference>
<dbReference type="Pfam" id="PF14559">
    <property type="entry name" value="TPR_19"/>
    <property type="match status" value="1"/>
</dbReference>
<dbReference type="PANTHER" id="PTHR46208">
    <property type="entry name" value="MITOCHONDRIAL IMPORT RECEPTOR SUBUNIT TOM70"/>
    <property type="match status" value="1"/>
</dbReference>
<keyword evidence="5 10" id="KW-0802">TPR repeat</keyword>
<feature type="repeat" description="TPR" evidence="10">
    <location>
        <begin position="368"/>
        <end position="401"/>
    </location>
</feature>
<evidence type="ECO:0000256" key="10">
    <source>
        <dbReference type="PROSITE-ProRule" id="PRU00339"/>
    </source>
</evidence>
<dbReference type="Pfam" id="PF07719">
    <property type="entry name" value="TPR_2"/>
    <property type="match status" value="1"/>
</dbReference>
<feature type="repeat" description="TPR" evidence="10">
    <location>
        <begin position="72"/>
        <end position="105"/>
    </location>
</feature>
<name>A0AAW1N470_POPJA</name>
<feature type="repeat" description="TPR" evidence="10">
    <location>
        <begin position="334"/>
        <end position="367"/>
    </location>
</feature>
<keyword evidence="8 11" id="KW-0472">Membrane</keyword>
<reference evidence="12 13" key="1">
    <citation type="journal article" date="2024" name="BMC Genomics">
        <title>De novo assembly and annotation of Popillia japonica's genome with initial clues to its potential as an invasive pest.</title>
        <authorList>
            <person name="Cucini C."/>
            <person name="Boschi S."/>
            <person name="Funari R."/>
            <person name="Cardaioli E."/>
            <person name="Iannotti N."/>
            <person name="Marturano G."/>
            <person name="Paoli F."/>
            <person name="Bruttini M."/>
            <person name="Carapelli A."/>
            <person name="Frati F."/>
            <person name="Nardi F."/>
        </authorList>
    </citation>
    <scope>NUCLEOTIDE SEQUENCE [LARGE SCALE GENOMIC DNA]</scope>
    <source>
        <strain evidence="12">DMR45628</strain>
    </source>
</reference>
<evidence type="ECO:0000313" key="13">
    <source>
        <dbReference type="Proteomes" id="UP001458880"/>
    </source>
</evidence>
<dbReference type="EMBL" id="JASPKY010000013">
    <property type="protein sequence ID" value="KAK9753466.1"/>
    <property type="molecule type" value="Genomic_DNA"/>
</dbReference>
<dbReference type="PROSITE" id="PS50005">
    <property type="entry name" value="TPR"/>
    <property type="match status" value="5"/>
</dbReference>
<dbReference type="SMART" id="SM00028">
    <property type="entry name" value="TPR"/>
    <property type="match status" value="10"/>
</dbReference>
<dbReference type="Proteomes" id="UP001458880">
    <property type="component" value="Unassembled WGS sequence"/>
</dbReference>
<sequence>MASSHSVSGTSLPKWQIAAIAFSATGALGLGYWYFKYSGKSKGGTLKGNGKSVSLDETSEVPEVPATPLEEAQQYKNKGNGYFRKGKYDEAIKYYNKAIETCPEESAVDLATFYQNRAAAYEQLKKWSAVISDCTKALEYNEKYEKALNRRAKAYEITKDWENCLDDITAVCLMQNFQDQKSLFMADRVLKELGKKHASEAIKTRKPTLVSKQFIKTYFMSFPNDPVYQKLLQVDPPIGEGELKGFLRAKLAFATENYDDVIPACTEEINNKNYDDVIPACTEEINNSESESEYIVESLSLRGTFYILSGLFTEALADLKTIIEAKDTIIPIKVNALIKRGSLYLQLDNAEQCLIDFNAAAELGPDISDVYHHRGQVYLLSDKTEAAREDFEKAVKLNPDFAIAVVQKSYANYRYALVATDAGMLVEAMTSFKNATKKFPNCSEAFVLYAQVLTERQEFEEAEALYLKAAEIEPKNASILVHRGVLHLQWKADLYLKAAEIEPKNASILVHRGVLHLQWKADIDKAIDLMKSAIDVDEKCEFAYETLGTVEVQRGNLVIAIDYFNKAIQLARTEMEMTHLFSLRDAAVSQLKITTKLGIGPQMLKTK</sequence>
<evidence type="ECO:0000256" key="5">
    <source>
        <dbReference type="ARBA" id="ARBA00022803"/>
    </source>
</evidence>
<evidence type="ECO:0000256" key="3">
    <source>
        <dbReference type="ARBA" id="ARBA00022737"/>
    </source>
</evidence>
<accession>A0AAW1N470</accession>
<dbReference type="PANTHER" id="PTHR46208:SF1">
    <property type="entry name" value="MITOCHONDRIAL IMPORT RECEPTOR SUBUNIT TOM70"/>
    <property type="match status" value="1"/>
</dbReference>
<comment type="caution">
    <text evidence="12">The sequence shown here is derived from an EMBL/GenBank/DDBJ whole genome shotgun (WGS) entry which is preliminary data.</text>
</comment>
<dbReference type="InterPro" id="IPR011990">
    <property type="entry name" value="TPR-like_helical_dom_sf"/>
</dbReference>
<evidence type="ECO:0000256" key="7">
    <source>
        <dbReference type="ARBA" id="ARBA00023128"/>
    </source>
</evidence>
<evidence type="ECO:0000256" key="1">
    <source>
        <dbReference type="ARBA" id="ARBA00004572"/>
    </source>
</evidence>
<dbReference type="GO" id="GO:0030943">
    <property type="term" value="F:mitochondrion targeting sequence binding"/>
    <property type="evidence" value="ECO:0007669"/>
    <property type="project" value="TreeGrafter"/>
</dbReference>
<keyword evidence="2 11" id="KW-0812">Transmembrane</keyword>
<evidence type="ECO:0000256" key="4">
    <source>
        <dbReference type="ARBA" id="ARBA00022787"/>
    </source>
</evidence>
<comment type="subcellular location">
    <subcellularLocation>
        <location evidence="1">Mitochondrion outer membrane</location>
        <topology evidence="1">Single-pass membrane protein</topology>
    </subcellularLocation>
</comment>
<feature type="repeat" description="TPR" evidence="10">
    <location>
        <begin position="541"/>
        <end position="574"/>
    </location>
</feature>
<dbReference type="InterPro" id="IPR013105">
    <property type="entry name" value="TPR_2"/>
</dbReference>
<dbReference type="PROSITE" id="PS50293">
    <property type="entry name" value="TPR_REGION"/>
    <property type="match status" value="2"/>
</dbReference>
<dbReference type="GO" id="GO:0005741">
    <property type="term" value="C:mitochondrial outer membrane"/>
    <property type="evidence" value="ECO:0007669"/>
    <property type="project" value="UniProtKB-SubCell"/>
</dbReference>
<proteinExistence type="inferred from homology"/>
<comment type="similarity">
    <text evidence="9">Belongs to the Tom70 family.</text>
</comment>
<evidence type="ECO:0000256" key="11">
    <source>
        <dbReference type="SAM" id="Phobius"/>
    </source>
</evidence>
<evidence type="ECO:0000256" key="9">
    <source>
        <dbReference type="ARBA" id="ARBA00038030"/>
    </source>
</evidence>
<feature type="transmembrane region" description="Helical" evidence="11">
    <location>
        <begin position="15"/>
        <end position="35"/>
    </location>
</feature>
<protein>
    <submittedName>
        <fullName evidence="12">Tetratricopeptide repeat</fullName>
    </submittedName>
</protein>
<feature type="repeat" description="TPR" evidence="10">
    <location>
        <begin position="443"/>
        <end position="476"/>
    </location>
</feature>
<dbReference type="SUPFAM" id="SSF48452">
    <property type="entry name" value="TPR-like"/>
    <property type="match status" value="2"/>
</dbReference>
<evidence type="ECO:0000256" key="8">
    <source>
        <dbReference type="ARBA" id="ARBA00023136"/>
    </source>
</evidence>
<organism evidence="12 13">
    <name type="scientific">Popillia japonica</name>
    <name type="common">Japanese beetle</name>
    <dbReference type="NCBI Taxonomy" id="7064"/>
    <lineage>
        <taxon>Eukaryota</taxon>
        <taxon>Metazoa</taxon>
        <taxon>Ecdysozoa</taxon>
        <taxon>Arthropoda</taxon>
        <taxon>Hexapoda</taxon>
        <taxon>Insecta</taxon>
        <taxon>Pterygota</taxon>
        <taxon>Neoptera</taxon>
        <taxon>Endopterygota</taxon>
        <taxon>Coleoptera</taxon>
        <taxon>Polyphaga</taxon>
        <taxon>Scarabaeiformia</taxon>
        <taxon>Scarabaeidae</taxon>
        <taxon>Rutelinae</taxon>
        <taxon>Popillia</taxon>
    </lineage>
</organism>
<dbReference type="Pfam" id="PF00515">
    <property type="entry name" value="TPR_1"/>
    <property type="match status" value="1"/>
</dbReference>
<evidence type="ECO:0000256" key="6">
    <source>
        <dbReference type="ARBA" id="ARBA00022989"/>
    </source>
</evidence>
<keyword evidence="6 11" id="KW-1133">Transmembrane helix</keyword>
<evidence type="ECO:0000256" key="2">
    <source>
        <dbReference type="ARBA" id="ARBA00022692"/>
    </source>
</evidence>
<keyword evidence="4" id="KW-1000">Mitochondrion outer membrane</keyword>
<keyword evidence="13" id="KW-1185">Reference proteome</keyword>
<keyword evidence="7" id="KW-0496">Mitochondrion</keyword>
<dbReference type="InterPro" id="IPR019734">
    <property type="entry name" value="TPR_rpt"/>
</dbReference>
<dbReference type="GO" id="GO:0045039">
    <property type="term" value="P:protein insertion into mitochondrial inner membrane"/>
    <property type="evidence" value="ECO:0007669"/>
    <property type="project" value="TreeGrafter"/>
</dbReference>
<evidence type="ECO:0000313" key="12">
    <source>
        <dbReference type="EMBL" id="KAK9753466.1"/>
    </source>
</evidence>
<dbReference type="Gene3D" id="1.25.40.10">
    <property type="entry name" value="Tetratricopeptide repeat domain"/>
    <property type="match status" value="2"/>
</dbReference>